<dbReference type="CDD" id="cd24142">
    <property type="entry name" value="ACL4-like"/>
    <property type="match status" value="1"/>
</dbReference>
<dbReference type="RefSeq" id="XP_044565622.1">
    <property type="nucleotide sequence ID" value="XM_044703244.1"/>
</dbReference>
<accession>A0A6A5C6I7</accession>
<feature type="repeat" description="TPR" evidence="1">
    <location>
        <begin position="80"/>
        <end position="113"/>
    </location>
</feature>
<keyword evidence="1" id="KW-0802">TPR repeat</keyword>
<feature type="compositionally biased region" description="Low complexity" evidence="2">
    <location>
        <begin position="16"/>
        <end position="39"/>
    </location>
</feature>
<dbReference type="InterPro" id="IPR011990">
    <property type="entry name" value="TPR-like_helical_dom_sf"/>
</dbReference>
<protein>
    <submittedName>
        <fullName evidence="3">Uncharacterized protein</fullName>
    </submittedName>
</protein>
<feature type="compositionally biased region" description="Basic residues" evidence="2">
    <location>
        <begin position="1"/>
        <end position="12"/>
    </location>
</feature>
<evidence type="ECO:0000313" key="4">
    <source>
        <dbReference type="Proteomes" id="UP000444721"/>
    </source>
</evidence>
<dbReference type="SMART" id="SM00028">
    <property type="entry name" value="TPR"/>
    <property type="match status" value="2"/>
</dbReference>
<dbReference type="SUPFAM" id="SSF48452">
    <property type="entry name" value="TPR-like"/>
    <property type="match status" value="1"/>
</dbReference>
<keyword evidence="4" id="KW-1185">Reference proteome</keyword>
<name>A0A6A5C6I7_NAEFO</name>
<gene>
    <name evidence="3" type="ORF">FDP41_012697</name>
</gene>
<comment type="caution">
    <text evidence="3">The sequence shown here is derived from an EMBL/GenBank/DDBJ whole genome shotgun (WGS) entry which is preliminary data.</text>
</comment>
<dbReference type="Gene3D" id="1.25.40.10">
    <property type="entry name" value="Tetratricopeptide repeat domain"/>
    <property type="match status" value="2"/>
</dbReference>
<dbReference type="Pfam" id="PF13181">
    <property type="entry name" value="TPR_8"/>
    <property type="match status" value="2"/>
</dbReference>
<sequence length="389" mass="43995">MPGHSHRRKHTSNFRAGSSSSRNSGKASSSSSSASSSSGPNTIDNVVEKVMMWKEQFMFDDCIKLLNKTIKQFSSSPRVVDLLFLMGEVYLQNGDSLNAKHFLQQAVQVNPKHYPSLMYLGQVSEANESAQYFSQGLTVMQELLNSNSGNIEEIKQLYIQGLCSVCELYMTDLCFEPNAEQECEKCVGMAQEFYRNVPIQNWDVGLLQTLAHLRMCQCKPEEGKQFMQVVAQKVIEEGNRLKESTDSSFNDLVMGYDFKLSTAKNLIELQMHQEAKTILEQLKDQFDQVVDLWYLLGICCDSLGQSDVAIKYLEKALKIGKQIQEDGMFLNEVKDELNLIKQKLSQSGVQNPGSDLIDEDEDEWEDVVEDYLESNNEVVDEDDDAEMNG</sequence>
<dbReference type="VEuPathDB" id="AmoebaDB:NfTy_037440"/>
<dbReference type="GeneID" id="68119912"/>
<evidence type="ECO:0000256" key="2">
    <source>
        <dbReference type="SAM" id="MobiDB-lite"/>
    </source>
</evidence>
<dbReference type="InterPro" id="IPR019734">
    <property type="entry name" value="TPR_rpt"/>
</dbReference>
<organism evidence="3 4">
    <name type="scientific">Naegleria fowleri</name>
    <name type="common">Brain eating amoeba</name>
    <dbReference type="NCBI Taxonomy" id="5763"/>
    <lineage>
        <taxon>Eukaryota</taxon>
        <taxon>Discoba</taxon>
        <taxon>Heterolobosea</taxon>
        <taxon>Tetramitia</taxon>
        <taxon>Eutetramitia</taxon>
        <taxon>Vahlkampfiidae</taxon>
        <taxon>Naegleria</taxon>
    </lineage>
</organism>
<dbReference type="OrthoDB" id="1914839at2759"/>
<reference evidence="3 4" key="1">
    <citation type="journal article" date="2019" name="Sci. Rep.">
        <title>Nanopore sequencing improves the draft genome of the human pathogenic amoeba Naegleria fowleri.</title>
        <authorList>
            <person name="Liechti N."/>
            <person name="Schurch N."/>
            <person name="Bruggmann R."/>
            <person name="Wittwer M."/>
        </authorList>
    </citation>
    <scope>NUCLEOTIDE SEQUENCE [LARGE SCALE GENOMIC DNA]</scope>
    <source>
        <strain evidence="3 4">ATCC 30894</strain>
    </source>
</reference>
<evidence type="ECO:0000256" key="1">
    <source>
        <dbReference type="PROSITE-ProRule" id="PRU00339"/>
    </source>
</evidence>
<dbReference type="PROSITE" id="PS50005">
    <property type="entry name" value="TPR"/>
    <property type="match status" value="1"/>
</dbReference>
<dbReference type="VEuPathDB" id="AmoebaDB:NF0038770"/>
<dbReference type="VEuPathDB" id="AmoebaDB:FDP41_012697"/>
<dbReference type="Proteomes" id="UP000444721">
    <property type="component" value="Unassembled WGS sequence"/>
</dbReference>
<dbReference type="OMA" id="ETYMTDL"/>
<evidence type="ECO:0000313" key="3">
    <source>
        <dbReference type="EMBL" id="KAF0980909.1"/>
    </source>
</evidence>
<dbReference type="EMBL" id="VFQX01000016">
    <property type="protein sequence ID" value="KAF0980909.1"/>
    <property type="molecule type" value="Genomic_DNA"/>
</dbReference>
<dbReference type="AlphaFoldDB" id="A0A6A5C6I7"/>
<feature type="region of interest" description="Disordered" evidence="2">
    <location>
        <begin position="1"/>
        <end position="41"/>
    </location>
</feature>
<proteinExistence type="predicted"/>